<organism evidence="1 2">
    <name type="scientific">Blautia hansenii DSM 20583</name>
    <dbReference type="NCBI Taxonomy" id="537007"/>
    <lineage>
        <taxon>Bacteria</taxon>
        <taxon>Bacillati</taxon>
        <taxon>Bacillota</taxon>
        <taxon>Clostridia</taxon>
        <taxon>Lachnospirales</taxon>
        <taxon>Lachnospiraceae</taxon>
        <taxon>Blautia</taxon>
    </lineage>
</organism>
<dbReference type="Proteomes" id="UP000003755">
    <property type="component" value="Unassembled WGS sequence"/>
</dbReference>
<accession>C9L468</accession>
<keyword evidence="2" id="KW-1185">Reference proteome</keyword>
<evidence type="ECO:0000313" key="2">
    <source>
        <dbReference type="Proteomes" id="UP000003755"/>
    </source>
</evidence>
<dbReference type="STRING" id="537007.BLAHAN_04156"/>
<dbReference type="HOGENOM" id="CLU_3230329_0_0_9"/>
<sequence length="43" mass="5380">MTKLTIRCIYMEYEQRCSFFVQIFSVLKMNAFFIYFERKVQII</sequence>
<comment type="caution">
    <text evidence="1">The sequence shown here is derived from an EMBL/GenBank/DDBJ whole genome shotgun (WGS) entry which is preliminary data.</text>
</comment>
<name>C9L468_BLAHA</name>
<reference evidence="1" key="1">
    <citation type="submission" date="2009-09" db="EMBL/GenBank/DDBJ databases">
        <authorList>
            <person name="Weinstock G."/>
            <person name="Sodergren E."/>
            <person name="Clifton S."/>
            <person name="Fulton L."/>
            <person name="Fulton B."/>
            <person name="Courtney L."/>
            <person name="Fronick C."/>
            <person name="Harrison M."/>
            <person name="Strong C."/>
            <person name="Farmer C."/>
            <person name="Delahaunty K."/>
            <person name="Markovic C."/>
            <person name="Hall O."/>
            <person name="Minx P."/>
            <person name="Tomlinson C."/>
            <person name="Mitreva M."/>
            <person name="Nelson J."/>
            <person name="Hou S."/>
            <person name="Wollam A."/>
            <person name="Pepin K.H."/>
            <person name="Johnson M."/>
            <person name="Bhonagiri V."/>
            <person name="Nash W.E."/>
            <person name="Warren W."/>
            <person name="Chinwalla A."/>
            <person name="Mardis E.R."/>
            <person name="Wilson R.K."/>
        </authorList>
    </citation>
    <scope>NUCLEOTIDE SEQUENCE [LARGE SCALE GENOMIC DNA]</scope>
    <source>
        <strain evidence="1">DSM 20583</strain>
    </source>
</reference>
<protein>
    <submittedName>
        <fullName evidence="1">Uncharacterized protein</fullName>
    </submittedName>
</protein>
<proteinExistence type="predicted"/>
<gene>
    <name evidence="1" type="ORF">BLAHAN_04156</name>
</gene>
<dbReference type="EMBL" id="ABYU02000005">
    <property type="protein sequence ID" value="EEX23175.1"/>
    <property type="molecule type" value="Genomic_DNA"/>
</dbReference>
<dbReference type="AlphaFoldDB" id="C9L468"/>
<evidence type="ECO:0000313" key="1">
    <source>
        <dbReference type="EMBL" id="EEX23175.1"/>
    </source>
</evidence>